<dbReference type="EMBL" id="KV722424">
    <property type="protein sequence ID" value="OCH89545.1"/>
    <property type="molecule type" value="Genomic_DNA"/>
</dbReference>
<keyword evidence="6" id="KW-0575">Peroxidase</keyword>
<dbReference type="InterPro" id="IPR002016">
    <property type="entry name" value="Haem_peroxidase"/>
</dbReference>
<feature type="binding site" evidence="3">
    <location>
        <position position="106"/>
    </location>
    <ligand>
        <name>Ca(2+)</name>
        <dbReference type="ChEBI" id="CHEBI:29108"/>
        <label>2</label>
    </ligand>
</feature>
<keyword evidence="7" id="KW-1185">Reference proteome</keyword>
<comment type="similarity">
    <text evidence="1">Belongs to the peroxidase family. Ligninase subfamily.</text>
</comment>
<dbReference type="OrthoDB" id="2113341at2759"/>
<evidence type="ECO:0000256" key="1">
    <source>
        <dbReference type="ARBA" id="ARBA00006089"/>
    </source>
</evidence>
<feature type="binding site" description="axial binding residue" evidence="3">
    <location>
        <position position="105"/>
    </location>
    <ligand>
        <name>heme b</name>
        <dbReference type="ChEBI" id="CHEBI:60344"/>
    </ligand>
    <ligandPart>
        <name>Fe</name>
        <dbReference type="ChEBI" id="CHEBI:18248"/>
    </ligandPart>
</feature>
<keyword evidence="3" id="KW-0349">Heme</keyword>
<dbReference type="GO" id="GO:0020037">
    <property type="term" value="F:heme binding"/>
    <property type="evidence" value="ECO:0007669"/>
    <property type="project" value="InterPro"/>
</dbReference>
<dbReference type="InterPro" id="IPR024589">
    <property type="entry name" value="Ligninase_C"/>
</dbReference>
<dbReference type="InterPro" id="IPR001621">
    <property type="entry name" value="Ligninase"/>
</dbReference>
<evidence type="ECO:0000313" key="6">
    <source>
        <dbReference type="EMBL" id="OCH89545.1"/>
    </source>
</evidence>
<evidence type="ECO:0000256" key="4">
    <source>
        <dbReference type="PIRSR" id="PIRSR601621-4"/>
    </source>
</evidence>
<feature type="binding site" evidence="3">
    <location>
        <position position="125"/>
    </location>
    <ligand>
        <name>Ca(2+)</name>
        <dbReference type="ChEBI" id="CHEBI:29108"/>
        <label>2</label>
    </ligand>
</feature>
<keyword evidence="4" id="KW-1015">Disulfide bond</keyword>
<dbReference type="GO" id="GO:0006979">
    <property type="term" value="P:response to oxidative stress"/>
    <property type="evidence" value="ECO:0007669"/>
    <property type="project" value="InterPro"/>
</dbReference>
<sequence>MAVWDILLHTAESYSLARRTGYTTIYQKVLAITPGDFIQFAVAMGFSNCPGAPQLQFMLGRPMPVAASLDGLIPEPFDAVDSSIERFADAGNFTPSHIIWLLNAHSVVAADEVDSTIPGTPFDSTPFILTVSSSLRLSSAAHCSQGENQGEVESPIMGELHLQSDSELPRDNRTACEWQSFVNNLERMQTLFPAAMATMAVIGQDTSQMVDCSDVVHILLLRALGFEPNVICPQIPITPPPQGTAHFPAGLGIADVEQACSTAMFPTLPTDPGPATYVAPVPPA</sequence>
<gene>
    <name evidence="6" type="ORF">OBBRIDRAFT_835715</name>
</gene>
<keyword evidence="3" id="KW-0408">Iron</keyword>
<evidence type="ECO:0000313" key="7">
    <source>
        <dbReference type="Proteomes" id="UP000250043"/>
    </source>
</evidence>
<dbReference type="PROSITE" id="PS50873">
    <property type="entry name" value="PEROXIDASE_4"/>
    <property type="match status" value="1"/>
</dbReference>
<evidence type="ECO:0000256" key="3">
    <source>
        <dbReference type="PIRSR" id="PIRSR601621-2"/>
    </source>
</evidence>
<feature type="binding site" evidence="3">
    <location>
        <position position="123"/>
    </location>
    <ligand>
        <name>Ca(2+)</name>
        <dbReference type="ChEBI" id="CHEBI:29108"/>
        <label>2</label>
    </ligand>
</feature>
<dbReference type="GO" id="GO:0046872">
    <property type="term" value="F:metal ion binding"/>
    <property type="evidence" value="ECO:0007669"/>
    <property type="project" value="UniProtKB-KW"/>
</dbReference>
<dbReference type="Gene3D" id="1.10.420.10">
    <property type="entry name" value="Peroxidase, domain 2"/>
    <property type="match status" value="2"/>
</dbReference>
<evidence type="ECO:0000259" key="5">
    <source>
        <dbReference type="PROSITE" id="PS50873"/>
    </source>
</evidence>
<dbReference type="Proteomes" id="UP000250043">
    <property type="component" value="Unassembled WGS sequence"/>
</dbReference>
<keyword evidence="6" id="KW-0560">Oxidoreductase</keyword>
<dbReference type="Pfam" id="PF11895">
    <property type="entry name" value="Peroxidase_ext"/>
    <property type="match status" value="2"/>
</dbReference>
<reference evidence="6 7" key="1">
    <citation type="submission" date="2016-07" db="EMBL/GenBank/DDBJ databases">
        <title>Draft genome of the white-rot fungus Obba rivulosa 3A-2.</title>
        <authorList>
            <consortium name="DOE Joint Genome Institute"/>
            <person name="Miettinen O."/>
            <person name="Riley R."/>
            <person name="Acob R."/>
            <person name="Barry K."/>
            <person name="Cullen D."/>
            <person name="De Vries R."/>
            <person name="Hainaut M."/>
            <person name="Hatakka A."/>
            <person name="Henrissat B."/>
            <person name="Hilden K."/>
            <person name="Kuo R."/>
            <person name="Labutti K."/>
            <person name="Lipzen A."/>
            <person name="Makela M.R."/>
            <person name="Sandor L."/>
            <person name="Spatafora J.W."/>
            <person name="Grigoriev I.V."/>
            <person name="Hibbett D.S."/>
        </authorList>
    </citation>
    <scope>NUCLEOTIDE SEQUENCE [LARGE SCALE GENOMIC DNA]</scope>
    <source>
        <strain evidence="6 7">3A-2</strain>
    </source>
</reference>
<dbReference type="Gene3D" id="1.10.520.10">
    <property type="match status" value="1"/>
</dbReference>
<keyword evidence="3" id="KW-0479">Metal-binding</keyword>
<feature type="disulfide bond" evidence="4">
    <location>
        <begin position="176"/>
        <end position="260"/>
    </location>
</feature>
<feature type="domain" description="Plant heme peroxidase family profile" evidence="5">
    <location>
        <begin position="29"/>
        <end position="216"/>
    </location>
</feature>
<keyword evidence="3" id="KW-0106">Calcium</keyword>
<dbReference type="InterPro" id="IPR010255">
    <property type="entry name" value="Haem_peroxidase_sf"/>
</dbReference>
<dbReference type="PRINTS" id="PR00462">
    <property type="entry name" value="LIGNINASE"/>
</dbReference>
<organism evidence="6 7">
    <name type="scientific">Obba rivulosa</name>
    <dbReference type="NCBI Taxonomy" id="1052685"/>
    <lineage>
        <taxon>Eukaryota</taxon>
        <taxon>Fungi</taxon>
        <taxon>Dikarya</taxon>
        <taxon>Basidiomycota</taxon>
        <taxon>Agaricomycotina</taxon>
        <taxon>Agaricomycetes</taxon>
        <taxon>Polyporales</taxon>
        <taxon>Gelatoporiaceae</taxon>
        <taxon>Obba</taxon>
    </lineage>
</organism>
<proteinExistence type="inferred from homology"/>
<comment type="cofactor">
    <cofactor evidence="3">
        <name>Ca(2+)</name>
        <dbReference type="ChEBI" id="CHEBI:29108"/>
    </cofactor>
    <text evidence="3">Binds 2 calcium ions per subunit.</text>
</comment>
<dbReference type="AlphaFoldDB" id="A0A8E2DIP6"/>
<accession>A0A8E2DIP6</accession>
<dbReference type="SUPFAM" id="SSF48113">
    <property type="entry name" value="Heme-dependent peroxidases"/>
    <property type="match status" value="1"/>
</dbReference>
<name>A0A8E2DIP6_9APHY</name>
<evidence type="ECO:0000256" key="2">
    <source>
        <dbReference type="ARBA" id="ARBA00023180"/>
    </source>
</evidence>
<protein>
    <submittedName>
        <fullName evidence="6">Heme peroxidase</fullName>
    </submittedName>
</protein>
<dbReference type="GO" id="GO:0004601">
    <property type="term" value="F:peroxidase activity"/>
    <property type="evidence" value="ECO:0007669"/>
    <property type="project" value="UniProtKB-KW"/>
</dbReference>
<keyword evidence="2" id="KW-0325">Glycoprotein</keyword>
<comment type="cofactor">
    <cofactor evidence="3">
        <name>heme b</name>
        <dbReference type="ChEBI" id="CHEBI:60344"/>
    </cofactor>
    <text evidence="3">Binds 1 heme b (iron(II)-protoporphyrin IX) group per subunit.</text>
</comment>